<protein>
    <submittedName>
        <fullName evidence="1">ATP-binding protein</fullName>
    </submittedName>
</protein>
<proteinExistence type="predicted"/>
<evidence type="ECO:0000313" key="1">
    <source>
        <dbReference type="EMBL" id="URA09976.1"/>
    </source>
</evidence>
<name>A0AAX3BE17_9SPIR</name>
<keyword evidence="2" id="KW-1185">Reference proteome</keyword>
<dbReference type="Proteomes" id="UP001056539">
    <property type="component" value="Chromosome"/>
</dbReference>
<keyword evidence="1" id="KW-0547">Nucleotide-binding</keyword>
<keyword evidence="1" id="KW-0067">ATP-binding</keyword>
<sequence>MGWFSQFKNQTKFHVRFYYHNEEVNENIREFISEIFLDVGKEDFIDPIYSCVKELVVNATKANLKRVFFLENHLDINNMGEYVNGLIEFKEMLEKQEYEKYEKILKEHDLWVEFRVNWHKNAIVFEVMNNSEIIAIEEYRVRMKLKLAMEYTDLAQYYAEQMDTTEGAGLGIALVVLLLRGMGLDPSLFRIGSKHGVTIARIEIPLVDEYVSPLRKKE</sequence>
<gene>
    <name evidence="1" type="ORF">KDW03_10920</name>
</gene>
<reference evidence="1" key="2">
    <citation type="submission" date="2022-06" db="EMBL/GenBank/DDBJ databases">
        <title>Thermospira aquatica gen. nov., sp. nov.</title>
        <authorList>
            <person name="Ben Ali Gam Z."/>
            <person name="Labat M."/>
        </authorList>
    </citation>
    <scope>NUCLEOTIDE SEQUENCE</scope>
    <source>
        <strain evidence="1">F1F22</strain>
    </source>
</reference>
<accession>A0AAX3BE17</accession>
<dbReference type="GO" id="GO:0005524">
    <property type="term" value="F:ATP binding"/>
    <property type="evidence" value="ECO:0007669"/>
    <property type="project" value="UniProtKB-KW"/>
</dbReference>
<dbReference type="KEGG" id="taqu:KDW03_10920"/>
<dbReference type="AlphaFoldDB" id="A0AAX3BE17"/>
<dbReference type="EMBL" id="CP073355">
    <property type="protein sequence ID" value="URA09976.1"/>
    <property type="molecule type" value="Genomic_DNA"/>
</dbReference>
<reference evidence="1" key="1">
    <citation type="submission" date="2021-04" db="EMBL/GenBank/DDBJ databases">
        <authorList>
            <person name="Postec A."/>
        </authorList>
    </citation>
    <scope>NUCLEOTIDE SEQUENCE</scope>
    <source>
        <strain evidence="1">F1F22</strain>
    </source>
</reference>
<dbReference type="RefSeq" id="WP_271435108.1">
    <property type="nucleotide sequence ID" value="NZ_CP073355.1"/>
</dbReference>
<organism evidence="1 2">
    <name type="scientific">Thermospira aquatica</name>
    <dbReference type="NCBI Taxonomy" id="2828656"/>
    <lineage>
        <taxon>Bacteria</taxon>
        <taxon>Pseudomonadati</taxon>
        <taxon>Spirochaetota</taxon>
        <taxon>Spirochaetia</taxon>
        <taxon>Brevinematales</taxon>
        <taxon>Thermospiraceae</taxon>
        <taxon>Thermospira</taxon>
    </lineage>
</organism>
<evidence type="ECO:0000313" key="2">
    <source>
        <dbReference type="Proteomes" id="UP001056539"/>
    </source>
</evidence>